<dbReference type="PANTHER" id="PTHR42982:SF1">
    <property type="entry name" value="SEC-INDEPENDENT PROTEIN TRANSLOCASE PROTEIN TATA"/>
    <property type="match status" value="1"/>
</dbReference>
<evidence type="ECO:0000256" key="4">
    <source>
        <dbReference type="ARBA" id="ARBA00022692"/>
    </source>
</evidence>
<keyword evidence="7" id="KW-0811">Translocation</keyword>
<protein>
    <submittedName>
        <fullName evidence="10">Twin arginine-targeting protein translocase, TatA/E family</fullName>
    </submittedName>
</protein>
<dbReference type="InterPro" id="IPR006312">
    <property type="entry name" value="TatA/E"/>
</dbReference>
<dbReference type="HOGENOM" id="CLU_086034_6_2_2"/>
<dbReference type="EMBL" id="CP003929">
    <property type="protein sequence ID" value="AGB38065.1"/>
    <property type="molecule type" value="Genomic_DNA"/>
</dbReference>
<evidence type="ECO:0000256" key="1">
    <source>
        <dbReference type="ARBA" id="ARBA00004162"/>
    </source>
</evidence>
<evidence type="ECO:0000256" key="6">
    <source>
        <dbReference type="ARBA" id="ARBA00022989"/>
    </source>
</evidence>
<evidence type="ECO:0000256" key="5">
    <source>
        <dbReference type="ARBA" id="ARBA00022927"/>
    </source>
</evidence>
<gene>
    <name evidence="10" type="ORF">Natoc_2287</name>
</gene>
<dbReference type="PANTHER" id="PTHR42982">
    <property type="entry name" value="SEC-INDEPENDENT PROTEIN TRANSLOCASE PROTEIN TATA"/>
    <property type="match status" value="1"/>
</dbReference>
<feature type="region of interest" description="Disordered" evidence="9">
    <location>
        <begin position="36"/>
        <end position="64"/>
    </location>
</feature>
<accession>L0K0H7</accession>
<keyword evidence="3" id="KW-1003">Cell membrane</keyword>
<evidence type="ECO:0000313" key="11">
    <source>
        <dbReference type="Proteomes" id="UP000010878"/>
    </source>
</evidence>
<evidence type="ECO:0000256" key="2">
    <source>
        <dbReference type="ARBA" id="ARBA00022448"/>
    </source>
</evidence>
<dbReference type="Pfam" id="PF02416">
    <property type="entry name" value="TatA_B_E"/>
    <property type="match status" value="1"/>
</dbReference>
<dbReference type="STRING" id="694430.Natoc_2287"/>
<evidence type="ECO:0000313" key="10">
    <source>
        <dbReference type="EMBL" id="AGB38065.1"/>
    </source>
</evidence>
<dbReference type="eggNOG" id="arCOG02694">
    <property type="taxonomic scope" value="Archaea"/>
</dbReference>
<dbReference type="KEGG" id="nou:Natoc_2287"/>
<dbReference type="GO" id="GO:0043953">
    <property type="term" value="P:protein transport by the Tat complex"/>
    <property type="evidence" value="ECO:0007669"/>
    <property type="project" value="InterPro"/>
</dbReference>
<evidence type="ECO:0000256" key="3">
    <source>
        <dbReference type="ARBA" id="ARBA00022475"/>
    </source>
</evidence>
<sequence>MFPVGPELLVIIAVVVLLFGANKLPKLARSIGQATGELRKGKQQAETELEEMRNDIHEEEPTED</sequence>
<evidence type="ECO:0000256" key="7">
    <source>
        <dbReference type="ARBA" id="ARBA00023010"/>
    </source>
</evidence>
<keyword evidence="11" id="KW-1185">Reference proteome</keyword>
<dbReference type="OrthoDB" id="27754at2157"/>
<keyword evidence="4" id="KW-0812">Transmembrane</keyword>
<organism evidence="10 11">
    <name type="scientific">Natronococcus occultus SP4</name>
    <dbReference type="NCBI Taxonomy" id="694430"/>
    <lineage>
        <taxon>Archaea</taxon>
        <taxon>Methanobacteriati</taxon>
        <taxon>Methanobacteriota</taxon>
        <taxon>Stenosarchaea group</taxon>
        <taxon>Halobacteria</taxon>
        <taxon>Halobacteriales</taxon>
        <taxon>Natrialbaceae</taxon>
        <taxon>Natronococcus</taxon>
    </lineage>
</organism>
<evidence type="ECO:0000256" key="9">
    <source>
        <dbReference type="SAM" id="MobiDB-lite"/>
    </source>
</evidence>
<evidence type="ECO:0000256" key="8">
    <source>
        <dbReference type="ARBA" id="ARBA00023136"/>
    </source>
</evidence>
<dbReference type="GeneID" id="32188925"/>
<proteinExistence type="predicted"/>
<dbReference type="InterPro" id="IPR003369">
    <property type="entry name" value="TatA/B/E"/>
</dbReference>
<keyword evidence="6" id="KW-1133">Transmembrane helix</keyword>
<dbReference type="Gene3D" id="1.20.5.3310">
    <property type="match status" value="1"/>
</dbReference>
<dbReference type="AlphaFoldDB" id="L0K0H7"/>
<comment type="subcellular location">
    <subcellularLocation>
        <location evidence="1">Cell membrane</location>
        <topology evidence="1">Single-pass membrane protein</topology>
    </subcellularLocation>
</comment>
<dbReference type="Proteomes" id="UP000010878">
    <property type="component" value="Chromosome"/>
</dbReference>
<keyword evidence="8" id="KW-0472">Membrane</keyword>
<keyword evidence="2" id="KW-0813">Transport</keyword>
<dbReference type="RefSeq" id="WP_015321508.1">
    <property type="nucleotide sequence ID" value="NC_019974.1"/>
</dbReference>
<keyword evidence="5" id="KW-0653">Protein transport</keyword>
<reference evidence="10 11" key="1">
    <citation type="submission" date="2012-11" db="EMBL/GenBank/DDBJ databases">
        <title>FINISHED of Natronococcus occultus SP4, DSM 3396.</title>
        <authorList>
            <consortium name="DOE Joint Genome Institute"/>
            <person name="Eisen J."/>
            <person name="Huntemann M."/>
            <person name="Wei C.-L."/>
            <person name="Han J."/>
            <person name="Detter J.C."/>
            <person name="Han C."/>
            <person name="Tapia R."/>
            <person name="Chen A."/>
            <person name="Kyrpides N."/>
            <person name="Mavromatis K."/>
            <person name="Markowitz V."/>
            <person name="Szeto E."/>
            <person name="Ivanova N."/>
            <person name="Mikhailova N."/>
            <person name="Ovchinnikova G."/>
            <person name="Pagani I."/>
            <person name="Pati A."/>
            <person name="Goodwin L."/>
            <person name="Nordberg H.P."/>
            <person name="Cantor M.N."/>
            <person name="Hua S.X."/>
            <person name="Woyke T."/>
            <person name="Eisen J."/>
            <person name="Klenk H.-P."/>
            <person name="Klenk H.-P."/>
        </authorList>
    </citation>
    <scope>NUCLEOTIDE SEQUENCE [LARGE SCALE GENOMIC DNA]</scope>
    <source>
        <strain evidence="10 11">SP4</strain>
    </source>
</reference>
<name>L0K0H7_9EURY</name>
<dbReference type="GO" id="GO:0005886">
    <property type="term" value="C:plasma membrane"/>
    <property type="evidence" value="ECO:0007669"/>
    <property type="project" value="UniProtKB-SubCell"/>
</dbReference>
<feature type="compositionally biased region" description="Basic and acidic residues" evidence="9">
    <location>
        <begin position="37"/>
        <end position="56"/>
    </location>
</feature>
<dbReference type="NCBIfam" id="TIGR01411">
    <property type="entry name" value="tatAE"/>
    <property type="match status" value="1"/>
</dbReference>